<evidence type="ECO:0000256" key="8">
    <source>
        <dbReference type="RuleBase" id="RU000688"/>
    </source>
</evidence>
<evidence type="ECO:0000313" key="12">
    <source>
        <dbReference type="Proteomes" id="UP001159427"/>
    </source>
</evidence>
<dbReference type="CDD" id="cd00637">
    <property type="entry name" value="7tm_classA_rhodopsin-like"/>
    <property type="match status" value="1"/>
</dbReference>
<feature type="domain" description="G-protein coupled receptors family 1 profile" evidence="10">
    <location>
        <begin position="1"/>
        <end position="138"/>
    </location>
</feature>
<evidence type="ECO:0000256" key="9">
    <source>
        <dbReference type="SAM" id="Phobius"/>
    </source>
</evidence>
<keyword evidence="6 8" id="KW-0675">Receptor</keyword>
<organism evidence="11 12">
    <name type="scientific">Porites evermanni</name>
    <dbReference type="NCBI Taxonomy" id="104178"/>
    <lineage>
        <taxon>Eukaryota</taxon>
        <taxon>Metazoa</taxon>
        <taxon>Cnidaria</taxon>
        <taxon>Anthozoa</taxon>
        <taxon>Hexacorallia</taxon>
        <taxon>Scleractinia</taxon>
        <taxon>Fungiina</taxon>
        <taxon>Poritidae</taxon>
        <taxon>Porites</taxon>
    </lineage>
</organism>
<dbReference type="Pfam" id="PF00001">
    <property type="entry name" value="7tm_1"/>
    <property type="match status" value="1"/>
</dbReference>
<dbReference type="PANTHER" id="PTHR45695:SF9">
    <property type="entry name" value="LEUCOKININ RECEPTOR"/>
    <property type="match status" value="1"/>
</dbReference>
<dbReference type="PRINTS" id="PR00237">
    <property type="entry name" value="GPCRRHODOPSN"/>
</dbReference>
<dbReference type="SUPFAM" id="SSF81321">
    <property type="entry name" value="Family A G protein-coupled receptor-like"/>
    <property type="match status" value="1"/>
</dbReference>
<gene>
    <name evidence="11" type="ORF">PEVE_00026781</name>
</gene>
<evidence type="ECO:0000256" key="7">
    <source>
        <dbReference type="ARBA" id="ARBA00023224"/>
    </source>
</evidence>
<evidence type="ECO:0000256" key="5">
    <source>
        <dbReference type="ARBA" id="ARBA00023136"/>
    </source>
</evidence>
<keyword evidence="5 9" id="KW-0472">Membrane</keyword>
<dbReference type="PANTHER" id="PTHR45695">
    <property type="entry name" value="LEUCOKININ RECEPTOR-RELATED"/>
    <property type="match status" value="1"/>
</dbReference>
<dbReference type="PROSITE" id="PS50262">
    <property type="entry name" value="G_PROTEIN_RECEP_F1_2"/>
    <property type="match status" value="1"/>
</dbReference>
<keyword evidence="7 8" id="KW-0807">Transducer</keyword>
<comment type="subcellular location">
    <subcellularLocation>
        <location evidence="1">Membrane</location>
        <topology evidence="1">Multi-pass membrane protein</topology>
    </subcellularLocation>
</comment>
<feature type="transmembrane region" description="Helical" evidence="9">
    <location>
        <begin position="49"/>
        <end position="70"/>
    </location>
</feature>
<keyword evidence="4 8" id="KW-0297">G-protein coupled receptor</keyword>
<proteinExistence type="inferred from homology"/>
<dbReference type="Gene3D" id="1.20.1070.10">
    <property type="entry name" value="Rhodopsin 7-helix transmembrane proteins"/>
    <property type="match status" value="1"/>
</dbReference>
<evidence type="ECO:0000313" key="11">
    <source>
        <dbReference type="EMBL" id="CAH3193914.1"/>
    </source>
</evidence>
<dbReference type="InterPro" id="IPR000276">
    <property type="entry name" value="GPCR_Rhodpsn"/>
</dbReference>
<feature type="transmembrane region" description="Helical" evidence="9">
    <location>
        <begin position="82"/>
        <end position="103"/>
    </location>
</feature>
<protein>
    <recommendedName>
        <fullName evidence="10">G-protein coupled receptors family 1 profile domain-containing protein</fullName>
    </recommendedName>
</protein>
<comment type="caution">
    <text evidence="11">The sequence shown here is derived from an EMBL/GenBank/DDBJ whole genome shotgun (WGS) entry which is preliminary data.</text>
</comment>
<name>A0ABN8SR17_9CNID</name>
<evidence type="ECO:0000256" key="4">
    <source>
        <dbReference type="ARBA" id="ARBA00023040"/>
    </source>
</evidence>
<evidence type="ECO:0000256" key="6">
    <source>
        <dbReference type="ARBA" id="ARBA00023170"/>
    </source>
</evidence>
<dbReference type="Proteomes" id="UP001159427">
    <property type="component" value="Unassembled WGS sequence"/>
</dbReference>
<evidence type="ECO:0000256" key="2">
    <source>
        <dbReference type="ARBA" id="ARBA00022692"/>
    </source>
</evidence>
<dbReference type="EMBL" id="CALNXI010003640">
    <property type="protein sequence ID" value="CAH3193914.1"/>
    <property type="molecule type" value="Genomic_DNA"/>
</dbReference>
<keyword evidence="12" id="KW-1185">Reference proteome</keyword>
<keyword evidence="3 9" id="KW-1133">Transmembrane helix</keyword>
<dbReference type="PROSITE" id="PS00237">
    <property type="entry name" value="G_PROTEIN_RECEP_F1_1"/>
    <property type="match status" value="1"/>
</dbReference>
<evidence type="ECO:0000256" key="3">
    <source>
        <dbReference type="ARBA" id="ARBA00022989"/>
    </source>
</evidence>
<keyword evidence="2 8" id="KW-0812">Transmembrane</keyword>
<reference evidence="11 12" key="1">
    <citation type="submission" date="2022-05" db="EMBL/GenBank/DDBJ databases">
        <authorList>
            <consortium name="Genoscope - CEA"/>
            <person name="William W."/>
        </authorList>
    </citation>
    <scope>NUCLEOTIDE SEQUENCE [LARGE SCALE GENOMIC DNA]</scope>
</reference>
<accession>A0ABN8SR17</accession>
<comment type="similarity">
    <text evidence="8">Belongs to the G-protein coupled receptor 1 family.</text>
</comment>
<dbReference type="InterPro" id="IPR017452">
    <property type="entry name" value="GPCR_Rhodpsn_7TM"/>
</dbReference>
<sequence length="138" mass="15470">MAASDVLCSYFSWLVYATEGAITGRMWISDPLASVLCKIGIYVRVTSQIVSVLSLVAIAVDRYFAIVFPLRTTSMHKERVRFAILLFIWIISGALCCPGILYAKVVESNGSVFDNMVRGLFSEVILQEPKVREDQVKW</sequence>
<evidence type="ECO:0000259" key="10">
    <source>
        <dbReference type="PROSITE" id="PS50262"/>
    </source>
</evidence>
<evidence type="ECO:0000256" key="1">
    <source>
        <dbReference type="ARBA" id="ARBA00004141"/>
    </source>
</evidence>